<sequence length="203" mass="22873">MTAMTYSRYLHLETLLDLQHPLTPPEQQDLHDSERLFIVIHQASETLLGQALTDLRHIEADRCARQCLARRVDRATQLIDAMEGQLRVLRRTLDPDDFAVFRERLGTASGLQSAQFHELFAVVERLTPHADRHVPVAFRRLETLRTAVRRWRCTHLDLVEHMIGGSSGTGRTSGTDYLERRLNGPAGGDTVRTATSAAPRASS</sequence>
<dbReference type="Pfam" id="PF03301">
    <property type="entry name" value="Trp_dioxygenase"/>
    <property type="match status" value="1"/>
</dbReference>
<dbReference type="SUPFAM" id="SSF140959">
    <property type="entry name" value="Indolic compounds 2,3-dioxygenase-like"/>
    <property type="match status" value="1"/>
</dbReference>
<name>A0A839E4B9_9PSEU</name>
<reference evidence="3 4" key="1">
    <citation type="submission" date="2020-07" db="EMBL/GenBank/DDBJ databases">
        <title>Sequencing the genomes of 1000 actinobacteria strains.</title>
        <authorList>
            <person name="Klenk H.-P."/>
        </authorList>
    </citation>
    <scope>NUCLEOTIDE SEQUENCE [LARGE SCALE GENOMIC DNA]</scope>
    <source>
        <strain evidence="3 4">DSM 45975</strain>
    </source>
</reference>
<accession>A0A839E4B9</accession>
<dbReference type="Proteomes" id="UP000569329">
    <property type="component" value="Unassembled WGS sequence"/>
</dbReference>
<keyword evidence="3" id="KW-0560">Oxidoreductase</keyword>
<dbReference type="GO" id="GO:0019442">
    <property type="term" value="P:L-tryptophan catabolic process to acetyl-CoA"/>
    <property type="evidence" value="ECO:0007669"/>
    <property type="project" value="TreeGrafter"/>
</dbReference>
<evidence type="ECO:0000313" key="4">
    <source>
        <dbReference type="Proteomes" id="UP000569329"/>
    </source>
</evidence>
<dbReference type="GO" id="GO:0046872">
    <property type="term" value="F:metal ion binding"/>
    <property type="evidence" value="ECO:0007669"/>
    <property type="project" value="InterPro"/>
</dbReference>
<gene>
    <name evidence="3" type="ORF">FHX42_003577</name>
</gene>
<dbReference type="Gene3D" id="1.20.58.480">
    <property type="match status" value="2"/>
</dbReference>
<evidence type="ECO:0000256" key="1">
    <source>
        <dbReference type="SAM" id="Coils"/>
    </source>
</evidence>
<evidence type="ECO:0000313" key="3">
    <source>
        <dbReference type="EMBL" id="MBA8826201.1"/>
    </source>
</evidence>
<dbReference type="PANTHER" id="PTHR10138:SF0">
    <property type="entry name" value="TRYPTOPHAN 2,3-DIOXYGENASE"/>
    <property type="match status" value="1"/>
</dbReference>
<keyword evidence="3" id="KW-0223">Dioxygenase</keyword>
<feature type="region of interest" description="Disordered" evidence="2">
    <location>
        <begin position="165"/>
        <end position="203"/>
    </location>
</feature>
<proteinExistence type="predicted"/>
<feature type="compositionally biased region" description="Low complexity" evidence="2">
    <location>
        <begin position="192"/>
        <end position="203"/>
    </location>
</feature>
<dbReference type="AlphaFoldDB" id="A0A839E4B9"/>
<dbReference type="InterPro" id="IPR004981">
    <property type="entry name" value="Trp_2_3_dOase"/>
</dbReference>
<dbReference type="GO" id="GO:0004833">
    <property type="term" value="F:L-tryptophan 2,3-dioxygenase activity"/>
    <property type="evidence" value="ECO:0007669"/>
    <property type="project" value="InterPro"/>
</dbReference>
<dbReference type="EMBL" id="JACGWZ010000005">
    <property type="protein sequence ID" value="MBA8826201.1"/>
    <property type="molecule type" value="Genomic_DNA"/>
</dbReference>
<evidence type="ECO:0000256" key="2">
    <source>
        <dbReference type="SAM" id="MobiDB-lite"/>
    </source>
</evidence>
<keyword evidence="1" id="KW-0175">Coiled coil</keyword>
<protein>
    <submittedName>
        <fullName evidence="3">Tryptophan 2,3-dioxygenase</fullName>
    </submittedName>
</protein>
<dbReference type="GO" id="GO:0020037">
    <property type="term" value="F:heme binding"/>
    <property type="evidence" value="ECO:0007669"/>
    <property type="project" value="InterPro"/>
</dbReference>
<comment type="caution">
    <text evidence="3">The sequence shown here is derived from an EMBL/GenBank/DDBJ whole genome shotgun (WGS) entry which is preliminary data.</text>
</comment>
<feature type="coiled-coil region" evidence="1">
    <location>
        <begin position="65"/>
        <end position="92"/>
    </location>
</feature>
<dbReference type="PANTHER" id="PTHR10138">
    <property type="entry name" value="TRYPTOPHAN 2,3-DIOXYGENASE"/>
    <property type="match status" value="1"/>
</dbReference>
<dbReference type="InterPro" id="IPR037217">
    <property type="entry name" value="Trp/Indoleamine_2_3_dOase-like"/>
</dbReference>
<keyword evidence="4" id="KW-1185">Reference proteome</keyword>
<dbReference type="GO" id="GO:0019441">
    <property type="term" value="P:L-tryptophan catabolic process to kynurenine"/>
    <property type="evidence" value="ECO:0007669"/>
    <property type="project" value="InterPro"/>
</dbReference>
<organism evidence="3 4">
    <name type="scientific">Halosaccharopolyspora lacisalsi</name>
    <dbReference type="NCBI Taxonomy" id="1000566"/>
    <lineage>
        <taxon>Bacteria</taxon>
        <taxon>Bacillati</taxon>
        <taxon>Actinomycetota</taxon>
        <taxon>Actinomycetes</taxon>
        <taxon>Pseudonocardiales</taxon>
        <taxon>Pseudonocardiaceae</taxon>
        <taxon>Halosaccharopolyspora</taxon>
    </lineage>
</organism>